<evidence type="ECO:0000313" key="7">
    <source>
        <dbReference type="Proteomes" id="UP000001399"/>
    </source>
</evidence>
<dbReference type="OrthoDB" id="7063374at2"/>
<dbReference type="Pfam" id="PF05101">
    <property type="entry name" value="VirB3"/>
    <property type="match status" value="1"/>
</dbReference>
<accession>E3I3K1</accession>
<evidence type="ECO:0000313" key="6">
    <source>
        <dbReference type="EMBL" id="ADP70348.1"/>
    </source>
</evidence>
<keyword evidence="4 5" id="KW-0472">Membrane</keyword>
<dbReference type="InterPro" id="IPR016704">
    <property type="entry name" value="Conjugal_tfr_TrbD"/>
</dbReference>
<dbReference type="AlphaFoldDB" id="E3I3K1"/>
<dbReference type="STRING" id="648757.Rvan_1075"/>
<evidence type="ECO:0000256" key="2">
    <source>
        <dbReference type="ARBA" id="ARBA00022692"/>
    </source>
</evidence>
<evidence type="ECO:0000256" key="1">
    <source>
        <dbReference type="ARBA" id="ARBA00004370"/>
    </source>
</evidence>
<dbReference type="HOGENOM" id="CLU_173974_1_0_5"/>
<evidence type="ECO:0000256" key="5">
    <source>
        <dbReference type="SAM" id="Phobius"/>
    </source>
</evidence>
<keyword evidence="7" id="KW-1185">Reference proteome</keyword>
<gene>
    <name evidence="6" type="ordered locus">Rvan_1075</name>
</gene>
<dbReference type="GO" id="GO:0016020">
    <property type="term" value="C:membrane"/>
    <property type="evidence" value="ECO:0007669"/>
    <property type="project" value="UniProtKB-SubCell"/>
</dbReference>
<feature type="transmembrane region" description="Helical" evidence="5">
    <location>
        <begin position="28"/>
        <end position="61"/>
    </location>
</feature>
<dbReference type="KEGG" id="rva:Rvan_1075"/>
<dbReference type="Proteomes" id="UP000001399">
    <property type="component" value="Chromosome"/>
</dbReference>
<dbReference type="eggNOG" id="COG5268">
    <property type="taxonomic scope" value="Bacteria"/>
</dbReference>
<dbReference type="PIRSF" id="PIRSF017854">
    <property type="entry name" value="T4SS_TrbD"/>
    <property type="match status" value="1"/>
</dbReference>
<dbReference type="InterPro" id="IPR007792">
    <property type="entry name" value="T4SS_VirB3/TrbD/AvhB"/>
</dbReference>
<dbReference type="EMBL" id="CP002292">
    <property type="protein sequence ID" value="ADP70348.1"/>
    <property type="molecule type" value="Genomic_DNA"/>
</dbReference>
<comment type="subcellular location">
    <subcellularLocation>
        <location evidence="1">Membrane</location>
    </subcellularLocation>
</comment>
<evidence type="ECO:0000256" key="3">
    <source>
        <dbReference type="ARBA" id="ARBA00022989"/>
    </source>
</evidence>
<dbReference type="RefSeq" id="WP_013418752.1">
    <property type="nucleotide sequence ID" value="NC_014664.1"/>
</dbReference>
<reference evidence="7" key="1">
    <citation type="journal article" date="2011" name="J. Bacteriol.">
        <title>Genome sequences of eight morphologically diverse alphaproteobacteria.</title>
        <authorList>
            <consortium name="US DOE Joint Genome Institute"/>
            <person name="Brown P.J."/>
            <person name="Kysela D.T."/>
            <person name="Buechlein A."/>
            <person name="Hemmerich C."/>
            <person name="Brun Y.V."/>
        </authorList>
    </citation>
    <scope>NUCLEOTIDE SEQUENCE [LARGE SCALE GENOMIC DNA]</scope>
    <source>
        <strain evidence="7">ATCC 17100 / ATH 3.1.1 / DSM 162 / LMG 4299</strain>
    </source>
</reference>
<name>E3I3K1_RHOVT</name>
<keyword evidence="2 5" id="KW-0812">Transmembrane</keyword>
<keyword evidence="3 5" id="KW-1133">Transmembrane helix</keyword>
<sequence length="95" mass="10651">MGELRRTPLYRALHRPNLFLGGEREPVLLTAIICAGLAVSSLNLIAIMIGAGLWLVLIGAFRMMAKADPFMTRVYLRQLRYGAYFPARSRASRLD</sequence>
<proteinExistence type="predicted"/>
<protein>
    <submittedName>
        <fullName evidence="6">Conjugal transfer protein TrbD</fullName>
    </submittedName>
</protein>
<evidence type="ECO:0000256" key="4">
    <source>
        <dbReference type="ARBA" id="ARBA00023136"/>
    </source>
</evidence>
<organism evidence="6 7">
    <name type="scientific">Rhodomicrobium vannielii (strain ATCC 17100 / DSM 162 / LMG 4299 / NCIMB 10020 / ATH 3.1.1)</name>
    <dbReference type="NCBI Taxonomy" id="648757"/>
    <lineage>
        <taxon>Bacteria</taxon>
        <taxon>Pseudomonadati</taxon>
        <taxon>Pseudomonadota</taxon>
        <taxon>Alphaproteobacteria</taxon>
        <taxon>Hyphomicrobiales</taxon>
        <taxon>Hyphomicrobiaceae</taxon>
        <taxon>Rhodomicrobium</taxon>
    </lineage>
</organism>
<dbReference type="NCBIfam" id="NF010395">
    <property type="entry name" value="PRK13823.1"/>
    <property type="match status" value="1"/>
</dbReference>